<feature type="transmembrane region" description="Helical" evidence="1">
    <location>
        <begin position="148"/>
        <end position="167"/>
    </location>
</feature>
<feature type="transmembrane region" description="Helical" evidence="1">
    <location>
        <begin position="42"/>
        <end position="63"/>
    </location>
</feature>
<evidence type="ECO:0000313" key="3">
    <source>
        <dbReference type="Proteomes" id="UP001239782"/>
    </source>
</evidence>
<dbReference type="Proteomes" id="UP001239782">
    <property type="component" value="Chromosome"/>
</dbReference>
<feature type="transmembrane region" description="Helical" evidence="1">
    <location>
        <begin position="124"/>
        <end position="142"/>
    </location>
</feature>
<name>A0AA51X5B4_9GAMM</name>
<feature type="transmembrane region" description="Helical" evidence="1">
    <location>
        <begin position="6"/>
        <end position="30"/>
    </location>
</feature>
<keyword evidence="1" id="KW-0812">Transmembrane</keyword>
<feature type="transmembrane region" description="Helical" evidence="1">
    <location>
        <begin position="214"/>
        <end position="235"/>
    </location>
</feature>
<dbReference type="RefSeq" id="WP_309200707.1">
    <property type="nucleotide sequence ID" value="NZ_CP133548.1"/>
</dbReference>
<accession>A0AA51X5B4</accession>
<evidence type="ECO:0008006" key="4">
    <source>
        <dbReference type="Google" id="ProtNLM"/>
    </source>
</evidence>
<dbReference type="AlphaFoldDB" id="A0AA51X5B4"/>
<dbReference type="EMBL" id="CP133548">
    <property type="protein sequence ID" value="WMS85554.1"/>
    <property type="molecule type" value="Genomic_DNA"/>
</dbReference>
<proteinExistence type="predicted"/>
<dbReference type="KEGG" id="plei:Q9312_10045"/>
<protein>
    <recommendedName>
        <fullName evidence="4">DUF2306 domain-containing protein</fullName>
    </recommendedName>
</protein>
<sequence>MHQAHQILLYIHVFIGALALIIFWVPIATRKGGRWHVQSGKAFVWGMWAVGISGVIMSVIVWMDPLAIRFPDKEVDPAKAVRFIAHQKMISEFLFMLSLLVLHGVKHSILVLKVKADRQALKSWHHLGLMIFLLVTALFVGIKGLVQNQILLLIFAPIALLNAINGLRYTFKAQVKQREWIIEHFSNILGCGIAVYTAFFAFGGRTYFEQLLPGMWQVLPWVLPGVIGVAMTFLYKPRYQKKYRVTADS</sequence>
<keyword evidence="1" id="KW-1133">Transmembrane helix</keyword>
<feature type="transmembrane region" description="Helical" evidence="1">
    <location>
        <begin position="188"/>
        <end position="208"/>
    </location>
</feature>
<evidence type="ECO:0000313" key="2">
    <source>
        <dbReference type="EMBL" id="WMS85554.1"/>
    </source>
</evidence>
<gene>
    <name evidence="2" type="ORF">Q9312_10045</name>
</gene>
<evidence type="ECO:0000256" key="1">
    <source>
        <dbReference type="SAM" id="Phobius"/>
    </source>
</evidence>
<reference evidence="2 3" key="1">
    <citation type="submission" date="2023-08" db="EMBL/GenBank/DDBJ databases">
        <title>Pleionea litopenaei sp. nov., isolated from stomach of juvenile Litopenaeus vannamei.</title>
        <authorList>
            <person name="Rho A.M."/>
            <person name="Hwang C.Y."/>
        </authorList>
    </citation>
    <scope>NUCLEOTIDE SEQUENCE [LARGE SCALE GENOMIC DNA]</scope>
    <source>
        <strain evidence="2 3">HL-JVS1</strain>
    </source>
</reference>
<keyword evidence="1" id="KW-0472">Membrane</keyword>
<keyword evidence="3" id="KW-1185">Reference proteome</keyword>
<organism evidence="2 3">
    <name type="scientific">Pleionea litopenaei</name>
    <dbReference type="NCBI Taxonomy" id="3070815"/>
    <lineage>
        <taxon>Bacteria</taxon>
        <taxon>Pseudomonadati</taxon>
        <taxon>Pseudomonadota</taxon>
        <taxon>Gammaproteobacteria</taxon>
        <taxon>Oceanospirillales</taxon>
        <taxon>Pleioneaceae</taxon>
        <taxon>Pleionea</taxon>
    </lineage>
</organism>